<dbReference type="AlphaFoldDB" id="A0A2T0SAT0"/>
<feature type="transmembrane region" description="Helical" evidence="1">
    <location>
        <begin position="136"/>
        <end position="163"/>
    </location>
</feature>
<name>A0A2T0SAT0_9ACTN</name>
<sequence length="306" mass="30915">MSFVPVVASVFSVFLALTIGALIVIRLFWPERSPVPVGRLSWADDDVAVRRPGRPGGTVVPAVRWRWTGLAAGAAGAVAALATGESWGAMVAWPVLGLGVLAGTLAGELSVPAPTGPVRRAGLRVRRLVDYLPRRLGALVAVSAAVLVALAATTTLGVSGGWILEDGHLVCEAGPVTFDGGPWPGAAYTVPGVTVVAAGLVLAGLVLRRVVRRPRADDAAEPDDVSRRRSAEVVTAAAGILVLTPLMGIAATAGLAMRSYVAGCGDPLGVLNGPLLTGVALAAFLAAAWCGGILLLPSAGPSGEKA</sequence>
<proteinExistence type="predicted"/>
<dbReference type="OrthoDB" id="10016982at2"/>
<keyword evidence="1" id="KW-0812">Transmembrane</keyword>
<dbReference type="EMBL" id="PVZG01000004">
    <property type="protein sequence ID" value="PRY30534.1"/>
    <property type="molecule type" value="Genomic_DNA"/>
</dbReference>
<comment type="caution">
    <text evidence="2">The sequence shown here is derived from an EMBL/GenBank/DDBJ whole genome shotgun (WGS) entry which is preliminary data.</text>
</comment>
<keyword evidence="1" id="KW-1133">Transmembrane helix</keyword>
<evidence type="ECO:0000256" key="1">
    <source>
        <dbReference type="SAM" id="Phobius"/>
    </source>
</evidence>
<feature type="transmembrane region" description="Helical" evidence="1">
    <location>
        <begin position="233"/>
        <end position="255"/>
    </location>
</feature>
<protein>
    <submittedName>
        <fullName evidence="2">Uncharacterized protein</fullName>
    </submittedName>
</protein>
<accession>A0A2T0SAT0</accession>
<dbReference type="RefSeq" id="WP_106126168.1">
    <property type="nucleotide sequence ID" value="NZ_PVZG01000004.1"/>
</dbReference>
<feature type="transmembrane region" description="Helical" evidence="1">
    <location>
        <begin position="275"/>
        <end position="296"/>
    </location>
</feature>
<evidence type="ECO:0000313" key="3">
    <source>
        <dbReference type="Proteomes" id="UP000239209"/>
    </source>
</evidence>
<keyword evidence="1" id="KW-0472">Membrane</keyword>
<gene>
    <name evidence="2" type="ORF">CLV70_10486</name>
</gene>
<feature type="transmembrane region" description="Helical" evidence="1">
    <location>
        <begin position="6"/>
        <end position="29"/>
    </location>
</feature>
<reference evidence="2 3" key="1">
    <citation type="submission" date="2018-03" db="EMBL/GenBank/DDBJ databases">
        <title>Genomic Encyclopedia of Archaeal and Bacterial Type Strains, Phase II (KMG-II): from individual species to whole genera.</title>
        <authorList>
            <person name="Goeker M."/>
        </authorList>
    </citation>
    <scope>NUCLEOTIDE SEQUENCE [LARGE SCALE GENOMIC DNA]</scope>
    <source>
        <strain evidence="2 3">DSM 45348</strain>
    </source>
</reference>
<dbReference type="Proteomes" id="UP000239209">
    <property type="component" value="Unassembled WGS sequence"/>
</dbReference>
<organism evidence="2 3">
    <name type="scientific">Pseudosporangium ferrugineum</name>
    <dbReference type="NCBI Taxonomy" id="439699"/>
    <lineage>
        <taxon>Bacteria</taxon>
        <taxon>Bacillati</taxon>
        <taxon>Actinomycetota</taxon>
        <taxon>Actinomycetes</taxon>
        <taxon>Micromonosporales</taxon>
        <taxon>Micromonosporaceae</taxon>
        <taxon>Pseudosporangium</taxon>
    </lineage>
</organism>
<feature type="transmembrane region" description="Helical" evidence="1">
    <location>
        <begin position="183"/>
        <end position="207"/>
    </location>
</feature>
<evidence type="ECO:0000313" key="2">
    <source>
        <dbReference type="EMBL" id="PRY30534.1"/>
    </source>
</evidence>
<keyword evidence="3" id="KW-1185">Reference proteome</keyword>